<keyword evidence="4" id="KW-0808">Transferase</keyword>
<evidence type="ECO:0000313" key="5">
    <source>
        <dbReference type="Proteomes" id="UP000242381"/>
    </source>
</evidence>
<dbReference type="InterPro" id="IPR011990">
    <property type="entry name" value="TPR-like_helical_dom_sf"/>
</dbReference>
<accession>A0A0A1N6C1</accession>
<dbReference type="Proteomes" id="UP000242381">
    <property type="component" value="Unassembled WGS sequence"/>
</dbReference>
<feature type="region of interest" description="Disordered" evidence="3">
    <location>
        <begin position="843"/>
        <end position="918"/>
    </location>
</feature>
<dbReference type="Gene3D" id="1.25.40.10">
    <property type="entry name" value="Tetratricopeptide repeat domain"/>
    <property type="match status" value="3"/>
</dbReference>
<dbReference type="PANTHER" id="PTHR23083:SF464">
    <property type="entry name" value="TETRATRICOPEPTIDE REPEAT DOMAIN 7, ISOFORM A"/>
    <property type="match status" value="1"/>
</dbReference>
<organism evidence="4 5">
    <name type="scientific">Rhizopus microsporus</name>
    <dbReference type="NCBI Taxonomy" id="58291"/>
    <lineage>
        <taxon>Eukaryota</taxon>
        <taxon>Fungi</taxon>
        <taxon>Fungi incertae sedis</taxon>
        <taxon>Mucoromycota</taxon>
        <taxon>Mucoromycotina</taxon>
        <taxon>Mucoromycetes</taxon>
        <taxon>Mucorales</taxon>
        <taxon>Mucorineae</taxon>
        <taxon>Rhizopodaceae</taxon>
        <taxon>Rhizopus</taxon>
    </lineage>
</organism>
<dbReference type="OMA" id="WIVFRHY"/>
<dbReference type="PANTHER" id="PTHR23083">
    <property type="entry name" value="TETRATRICOPEPTIDE REPEAT PROTEIN, TPR"/>
    <property type="match status" value="1"/>
</dbReference>
<evidence type="ECO:0000256" key="1">
    <source>
        <dbReference type="ARBA" id="ARBA00002550"/>
    </source>
</evidence>
<dbReference type="GO" id="GO:0016740">
    <property type="term" value="F:transferase activity"/>
    <property type="evidence" value="ECO:0007669"/>
    <property type="project" value="UniProtKB-KW"/>
</dbReference>
<evidence type="ECO:0000256" key="2">
    <source>
        <dbReference type="ARBA" id="ARBA00038251"/>
    </source>
</evidence>
<name>A0A0A1N6C1_RHIZD</name>
<dbReference type="Pfam" id="PF13181">
    <property type="entry name" value="TPR_8"/>
    <property type="match status" value="1"/>
</dbReference>
<dbReference type="AlphaFoldDB" id="A0A0A1N6C1"/>
<dbReference type="SMART" id="SM00028">
    <property type="entry name" value="TPR"/>
    <property type="match status" value="6"/>
</dbReference>
<proteinExistence type="inferred from homology"/>
<dbReference type="EMBL" id="KV921535">
    <property type="protein sequence ID" value="ORE13461.1"/>
    <property type="molecule type" value="Genomic_DNA"/>
</dbReference>
<comment type="similarity">
    <text evidence="2">Belongs to the YPP1 family.</text>
</comment>
<evidence type="ECO:0000313" key="4">
    <source>
        <dbReference type="EMBL" id="ORE13461.1"/>
    </source>
</evidence>
<feature type="compositionally biased region" description="Acidic residues" evidence="3">
    <location>
        <begin position="844"/>
        <end position="853"/>
    </location>
</feature>
<sequence length="1148" mass="131586">MESLKVKQSFIELDNARCNERWQDIPELAKKYKKHHPQESVLEFTARIESEFVLLLKQTREPILNNSLSTNDLRKESTVQLSQVMIKQLDEDYIHALDDPNNVKLSKRLTPSQAQLVLVRLLDMIQRQIKSGELETPDDWQAQFSKIILARIYFETGRYDKALEWLQQLALRLEDVESGYGLVQLVQARVIKGRCFEHLEKDVDALESYMLALSVVEEHPDEKNKALANWVEDCLYRSILLQLRRKGPVKQTLRLMRAYTNYCHTQWWPVHFRIHKRWIIFRHYIRYLTRAYQKGLYIPAGEDDSLTSPVTSPVKSTFSENSSTSASALEETILLVNEFRTLLNEFVKRSLSTEPVDINHKTLEICHLIVSAHDTVGWGPEEHIERILRFFYKARALTFNSPSISRHIFYLHLYLNQHDKATLALKSYLELLGLPDILKREDSLYHDEENEDHSLVEGMISTIQQQLQKVQTDSNDSVSQCLQAVEQKINSVLATYDEKSSDEDEFLPPAQSLLLDTMTTKRKVPPGACENDNEFDVVRVLLAGAQQIYSRLPQNNEGIILCDLAMALLEEAETLKKKKMNQWKSLMIQCRRARGCSYGLYASKHSEPERRLECFNEALVSLKRASELDSRSWQTFYELGLQQAIAGNMSQAISAVKRSIKLRGDFIPSWHLLALIQSSREFQDLPKALAIVHTAVTYNADIVNEDDEDVSNEFFERAIAFMKLKMSQMYILEAIEGHIPKGYMDLLNLFYKISKKLNLIVAPVSSNSKRPSVHVHSNSSSMVMNSRQNAGSYRISNHSSIYSNNSSSMSLYAMESVDSLYMLQNDNEEEKEDSKLALLKVEEVQEEEQEGEAEMQQQASEESVSRSTFGTPTSDKKRSRRSFSLSRSQLEDPLLSLPNIRKKKEKSTTTQKSRKSIISGLRAYRNSIGGSKEVTSEENSYASIHKNESSAKQTENSIVANQSTSVIQQPIEEEQSEKKIINLHPIDYQNRWKQILVNIWIMASQSYLKDKQYEDAVKAIEEADQLTNGESAQVWHQIGLIILAAEKGSCHKAIDAFKMALTIDSDHVPSTISLASVYLDINQYELAEQLLEKTTKGLGWNQPEAWYLLSKVYMKQESILDAKHCLLYALQLSETATIQPLDGFPRFV</sequence>
<comment type="function">
    <text evidence="1">Involved in endocytosis.</text>
</comment>
<gene>
    <name evidence="4" type="ORF">BCV71DRAFT_206247</name>
</gene>
<dbReference type="VEuPathDB" id="FungiDB:BCV72DRAFT_222353"/>
<protein>
    <submittedName>
        <fullName evidence="4">Protein prenylyltransferase</fullName>
    </submittedName>
</protein>
<dbReference type="SUPFAM" id="SSF48452">
    <property type="entry name" value="TPR-like"/>
    <property type="match status" value="3"/>
</dbReference>
<dbReference type="InterPro" id="IPR019734">
    <property type="entry name" value="TPR_rpt"/>
</dbReference>
<dbReference type="InterPro" id="IPR051722">
    <property type="entry name" value="Endocytosis_PI4K-reg_protein"/>
</dbReference>
<evidence type="ECO:0000256" key="3">
    <source>
        <dbReference type="SAM" id="MobiDB-lite"/>
    </source>
</evidence>
<reference evidence="4 5" key="1">
    <citation type="journal article" date="2016" name="Proc. Natl. Acad. Sci. U.S.A.">
        <title>Lipid metabolic changes in an early divergent fungus govern the establishment of a mutualistic symbiosis with endobacteria.</title>
        <authorList>
            <person name="Lastovetsky O.A."/>
            <person name="Gaspar M.L."/>
            <person name="Mondo S.J."/>
            <person name="LaButti K.M."/>
            <person name="Sandor L."/>
            <person name="Grigoriev I.V."/>
            <person name="Henry S.A."/>
            <person name="Pawlowska T.E."/>
        </authorList>
    </citation>
    <scope>NUCLEOTIDE SEQUENCE [LARGE SCALE GENOMIC DNA]</scope>
    <source>
        <strain evidence="4 5">ATCC 11559</strain>
    </source>
</reference>